<evidence type="ECO:0000256" key="6">
    <source>
        <dbReference type="SAM" id="MobiDB-lite"/>
    </source>
</evidence>
<dbReference type="Pfam" id="PF06886">
    <property type="entry name" value="TPX2"/>
    <property type="match status" value="1"/>
</dbReference>
<evidence type="ECO:0000256" key="2">
    <source>
        <dbReference type="ARBA" id="ARBA00005885"/>
    </source>
</evidence>
<keyword evidence="5" id="KW-0206">Cytoskeleton</keyword>
<comment type="caution">
    <text evidence="8">The sequence shown here is derived from an EMBL/GenBank/DDBJ whole genome shotgun (WGS) entry which is preliminary data.</text>
</comment>
<dbReference type="InterPro" id="IPR006734">
    <property type="entry name" value="PLATZ"/>
</dbReference>
<name>A0A8K0MFR3_9ROSA</name>
<dbReference type="PANTHER" id="PTHR31065">
    <property type="entry name" value="PLATZ TRANSCRIPTION FACTOR FAMILY PROTEIN"/>
    <property type="match status" value="1"/>
</dbReference>
<keyword evidence="9" id="KW-1185">Reference proteome</keyword>
<dbReference type="Pfam" id="PF04640">
    <property type="entry name" value="PLATZ"/>
    <property type="match status" value="1"/>
</dbReference>
<comment type="similarity">
    <text evidence="2">Belongs to the TPX2 family.</text>
</comment>
<feature type="region of interest" description="Disordered" evidence="6">
    <location>
        <begin position="118"/>
        <end position="139"/>
    </location>
</feature>
<dbReference type="GO" id="GO:0005874">
    <property type="term" value="C:microtubule"/>
    <property type="evidence" value="ECO:0007669"/>
    <property type="project" value="UniProtKB-KW"/>
</dbReference>
<dbReference type="InterPro" id="IPR027329">
    <property type="entry name" value="TPX2_C"/>
</dbReference>
<evidence type="ECO:0000259" key="7">
    <source>
        <dbReference type="Pfam" id="PF06886"/>
    </source>
</evidence>
<sequence length="244" mass="28361">MSSGAHRHHRVLHIYRHVYKDVVSLSAMDNYFDCSQIQPYKCNKRMVIALNPLPHSGQTSNVGGSCEVCKRRLTEPDLYHYCSITCKFVKTASQSAASWSSNSRVMTKDELLKDRVLFDRSKSSQKSPPKENTKPQDFKLHTQQRALKRAMFNYEVATKLYLIQQQKKQEEKILKMIEDEEIRLLRKEMVPRAQLMPFFDRPFFPQRSSRPLTVPKEPSFRMSSKCSTSVCSSGLYNFQQSQAH</sequence>
<evidence type="ECO:0000256" key="3">
    <source>
        <dbReference type="ARBA" id="ARBA00022490"/>
    </source>
</evidence>
<dbReference type="AlphaFoldDB" id="A0A8K0MFR3"/>
<comment type="subcellular location">
    <subcellularLocation>
        <location evidence="1">Cytoplasm</location>
        <location evidence="1">Cytoskeleton</location>
    </subcellularLocation>
</comment>
<keyword evidence="4" id="KW-0493">Microtubule</keyword>
<dbReference type="EMBL" id="VOIH02000006">
    <property type="protein sequence ID" value="KAF3444261.1"/>
    <property type="molecule type" value="Genomic_DNA"/>
</dbReference>
<dbReference type="Proteomes" id="UP000796880">
    <property type="component" value="Unassembled WGS sequence"/>
</dbReference>
<protein>
    <recommendedName>
        <fullName evidence="7">TPX2 C-terminal domain-containing protein</fullName>
    </recommendedName>
</protein>
<evidence type="ECO:0000313" key="8">
    <source>
        <dbReference type="EMBL" id="KAF3444261.1"/>
    </source>
</evidence>
<gene>
    <name evidence="8" type="ORF">FNV43_RR13951</name>
</gene>
<evidence type="ECO:0000256" key="4">
    <source>
        <dbReference type="ARBA" id="ARBA00022701"/>
    </source>
</evidence>
<evidence type="ECO:0000313" key="9">
    <source>
        <dbReference type="Proteomes" id="UP000796880"/>
    </source>
</evidence>
<feature type="domain" description="TPX2 C-terminal" evidence="7">
    <location>
        <begin position="138"/>
        <end position="213"/>
    </location>
</feature>
<organism evidence="8 9">
    <name type="scientific">Rhamnella rubrinervis</name>
    <dbReference type="NCBI Taxonomy" id="2594499"/>
    <lineage>
        <taxon>Eukaryota</taxon>
        <taxon>Viridiplantae</taxon>
        <taxon>Streptophyta</taxon>
        <taxon>Embryophyta</taxon>
        <taxon>Tracheophyta</taxon>
        <taxon>Spermatophyta</taxon>
        <taxon>Magnoliopsida</taxon>
        <taxon>eudicotyledons</taxon>
        <taxon>Gunneridae</taxon>
        <taxon>Pentapetalae</taxon>
        <taxon>rosids</taxon>
        <taxon>fabids</taxon>
        <taxon>Rosales</taxon>
        <taxon>Rhamnaceae</taxon>
        <taxon>rhamnoid group</taxon>
        <taxon>Rhamneae</taxon>
        <taxon>Rhamnella</taxon>
    </lineage>
</organism>
<reference evidence="8" key="1">
    <citation type="submission" date="2020-03" db="EMBL/GenBank/DDBJ databases">
        <title>A high-quality chromosome-level genome assembly of a woody plant with both climbing and erect habits, Rhamnella rubrinervis.</title>
        <authorList>
            <person name="Lu Z."/>
            <person name="Yang Y."/>
            <person name="Zhu X."/>
            <person name="Sun Y."/>
        </authorList>
    </citation>
    <scope>NUCLEOTIDE SEQUENCE</scope>
    <source>
        <strain evidence="8">BYM</strain>
        <tissue evidence="8">Leaf</tissue>
    </source>
</reference>
<evidence type="ECO:0000256" key="1">
    <source>
        <dbReference type="ARBA" id="ARBA00004245"/>
    </source>
</evidence>
<proteinExistence type="inferred from homology"/>
<dbReference type="OrthoDB" id="1937095at2759"/>
<accession>A0A8K0MFR3</accession>
<evidence type="ECO:0000256" key="5">
    <source>
        <dbReference type="ARBA" id="ARBA00023212"/>
    </source>
</evidence>
<keyword evidence="3" id="KW-0963">Cytoplasm</keyword>
<dbReference type="PANTHER" id="PTHR31065:SF9">
    <property type="entry name" value="TRANSCRIPTION FACTOR FAMILY PROTEIN, PUTATIVE-RELATED"/>
    <property type="match status" value="1"/>
</dbReference>